<comment type="caution">
    <text evidence="2">The sequence shown here is derived from an EMBL/GenBank/DDBJ whole genome shotgun (WGS) entry which is preliminary data.</text>
</comment>
<dbReference type="EMBL" id="VDMD01000048">
    <property type="protein sequence ID" value="TRM57426.1"/>
    <property type="molecule type" value="Genomic_DNA"/>
</dbReference>
<reference evidence="2 3" key="1">
    <citation type="journal article" date="2019" name="New Phytol.">
        <title>Comparative genomics reveals unique wood-decay strategies and fruiting body development in the Schizophyllaceae.</title>
        <authorList>
            <person name="Almasi E."/>
            <person name="Sahu N."/>
            <person name="Krizsan K."/>
            <person name="Balint B."/>
            <person name="Kovacs G.M."/>
            <person name="Kiss B."/>
            <person name="Cseklye J."/>
            <person name="Drula E."/>
            <person name="Henrissat B."/>
            <person name="Nagy I."/>
            <person name="Chovatia M."/>
            <person name="Adam C."/>
            <person name="LaButti K."/>
            <person name="Lipzen A."/>
            <person name="Riley R."/>
            <person name="Grigoriev I.V."/>
            <person name="Nagy L.G."/>
        </authorList>
    </citation>
    <scope>NUCLEOTIDE SEQUENCE [LARGE SCALE GENOMIC DNA]</scope>
    <source>
        <strain evidence="2 3">NL-1724</strain>
    </source>
</reference>
<gene>
    <name evidence="2" type="ORF">BD626DRAFT_515221</name>
</gene>
<organism evidence="2 3">
    <name type="scientific">Schizophyllum amplum</name>
    <dbReference type="NCBI Taxonomy" id="97359"/>
    <lineage>
        <taxon>Eukaryota</taxon>
        <taxon>Fungi</taxon>
        <taxon>Dikarya</taxon>
        <taxon>Basidiomycota</taxon>
        <taxon>Agaricomycotina</taxon>
        <taxon>Agaricomycetes</taxon>
        <taxon>Agaricomycetidae</taxon>
        <taxon>Agaricales</taxon>
        <taxon>Schizophyllaceae</taxon>
        <taxon>Schizophyllum</taxon>
    </lineage>
</organism>
<feature type="compositionally biased region" description="Basic and acidic residues" evidence="1">
    <location>
        <begin position="56"/>
        <end position="67"/>
    </location>
</feature>
<evidence type="ECO:0000313" key="2">
    <source>
        <dbReference type="EMBL" id="TRM57426.1"/>
    </source>
</evidence>
<evidence type="ECO:0000313" key="3">
    <source>
        <dbReference type="Proteomes" id="UP000320762"/>
    </source>
</evidence>
<evidence type="ECO:0000256" key="1">
    <source>
        <dbReference type="SAM" id="MobiDB-lite"/>
    </source>
</evidence>
<keyword evidence="3" id="KW-1185">Reference proteome</keyword>
<protein>
    <submittedName>
        <fullName evidence="2">Uncharacterized protein</fullName>
    </submittedName>
</protein>
<dbReference type="AlphaFoldDB" id="A0A550BY47"/>
<name>A0A550BY47_9AGAR</name>
<sequence>MGSTQINRKAQKLNNGSPTTGGIDSRAQAGKKNETATSRARWGRGQSFRRTGLKIAESRRYQRESPWRDASTGTQSGGGDAFAQHARHATMRCAPSRAPFPSTPPATSEPPRSTLPHTDYSDSQ</sequence>
<proteinExistence type="predicted"/>
<dbReference type="Proteomes" id="UP000320762">
    <property type="component" value="Unassembled WGS sequence"/>
</dbReference>
<accession>A0A550BY47</accession>
<feature type="region of interest" description="Disordered" evidence="1">
    <location>
        <begin position="1"/>
        <end position="124"/>
    </location>
</feature>
<feature type="compositionally biased region" description="Polar residues" evidence="1">
    <location>
        <begin position="1"/>
        <end position="22"/>
    </location>
</feature>